<evidence type="ECO:0000313" key="1">
    <source>
        <dbReference type="EMBL" id="GJT80607.1"/>
    </source>
</evidence>
<reference evidence="1" key="2">
    <citation type="submission" date="2022-01" db="EMBL/GenBank/DDBJ databases">
        <authorList>
            <person name="Yamashiro T."/>
            <person name="Shiraishi A."/>
            <person name="Satake H."/>
            <person name="Nakayama K."/>
        </authorList>
    </citation>
    <scope>NUCLEOTIDE SEQUENCE</scope>
</reference>
<protein>
    <recommendedName>
        <fullName evidence="3">F-box protein</fullName>
    </recommendedName>
</protein>
<gene>
    <name evidence="1" type="ORF">Tco_1054949</name>
</gene>
<reference evidence="1" key="1">
    <citation type="journal article" date="2022" name="Int. J. Mol. Sci.">
        <title>Draft Genome of Tanacetum Coccineum: Genomic Comparison of Closely Related Tanacetum-Family Plants.</title>
        <authorList>
            <person name="Yamashiro T."/>
            <person name="Shiraishi A."/>
            <person name="Nakayama K."/>
            <person name="Satake H."/>
        </authorList>
    </citation>
    <scope>NUCLEOTIDE SEQUENCE</scope>
</reference>
<organism evidence="1 2">
    <name type="scientific">Tanacetum coccineum</name>
    <dbReference type="NCBI Taxonomy" id="301880"/>
    <lineage>
        <taxon>Eukaryota</taxon>
        <taxon>Viridiplantae</taxon>
        <taxon>Streptophyta</taxon>
        <taxon>Embryophyta</taxon>
        <taxon>Tracheophyta</taxon>
        <taxon>Spermatophyta</taxon>
        <taxon>Magnoliopsida</taxon>
        <taxon>eudicotyledons</taxon>
        <taxon>Gunneridae</taxon>
        <taxon>Pentapetalae</taxon>
        <taxon>asterids</taxon>
        <taxon>campanulids</taxon>
        <taxon>Asterales</taxon>
        <taxon>Asteraceae</taxon>
        <taxon>Asteroideae</taxon>
        <taxon>Anthemideae</taxon>
        <taxon>Anthemidinae</taxon>
        <taxon>Tanacetum</taxon>
    </lineage>
</organism>
<accession>A0ABQ5H039</accession>
<comment type="caution">
    <text evidence="1">The sequence shown here is derived from an EMBL/GenBank/DDBJ whole genome shotgun (WGS) entry which is preliminary data.</text>
</comment>
<evidence type="ECO:0000313" key="2">
    <source>
        <dbReference type="Proteomes" id="UP001151760"/>
    </source>
</evidence>
<dbReference type="EMBL" id="BQNB010019008">
    <property type="protein sequence ID" value="GJT80607.1"/>
    <property type="molecule type" value="Genomic_DNA"/>
</dbReference>
<sequence>MEGCPSNLKIPCNIRHVHVKKSYIDLNSPLMILMNITSPSSSLEQTNFVSDDWGTNPSDSSIEFSFRTCFVAMEANGSGCGCRLLGVDCDGVIELWMWVEDCRSLLRGLMLKERFGFEPLDWNRLGFTKIVLLGLEGIPLTSRFIGPRGCVVSEQDELPSSVGLEFRARLDGGRMYSGHLEAMSRSLPPDDWSMDIIAEFYGPSRWKELSKESGSKIPARGDRSSWKMFKPIASLITKGELK</sequence>
<keyword evidence="2" id="KW-1185">Reference proteome</keyword>
<evidence type="ECO:0008006" key="3">
    <source>
        <dbReference type="Google" id="ProtNLM"/>
    </source>
</evidence>
<name>A0ABQ5H039_9ASTR</name>
<dbReference type="Proteomes" id="UP001151760">
    <property type="component" value="Unassembled WGS sequence"/>
</dbReference>
<proteinExistence type="predicted"/>